<evidence type="ECO:0000313" key="3">
    <source>
        <dbReference type="Proteomes" id="UP000287651"/>
    </source>
</evidence>
<accession>A0A426XXL4</accession>
<feature type="compositionally biased region" description="Basic residues" evidence="1">
    <location>
        <begin position="65"/>
        <end position="74"/>
    </location>
</feature>
<comment type="caution">
    <text evidence="2">The sequence shown here is derived from an EMBL/GenBank/DDBJ whole genome shotgun (WGS) entry which is preliminary data.</text>
</comment>
<protein>
    <submittedName>
        <fullName evidence="2">Uncharacterized protein</fullName>
    </submittedName>
</protein>
<organism evidence="2 3">
    <name type="scientific">Ensete ventricosum</name>
    <name type="common">Abyssinian banana</name>
    <name type="synonym">Musa ensete</name>
    <dbReference type="NCBI Taxonomy" id="4639"/>
    <lineage>
        <taxon>Eukaryota</taxon>
        <taxon>Viridiplantae</taxon>
        <taxon>Streptophyta</taxon>
        <taxon>Embryophyta</taxon>
        <taxon>Tracheophyta</taxon>
        <taxon>Spermatophyta</taxon>
        <taxon>Magnoliopsida</taxon>
        <taxon>Liliopsida</taxon>
        <taxon>Zingiberales</taxon>
        <taxon>Musaceae</taxon>
        <taxon>Ensete</taxon>
    </lineage>
</organism>
<evidence type="ECO:0000313" key="2">
    <source>
        <dbReference type="EMBL" id="RRT44287.1"/>
    </source>
</evidence>
<feature type="compositionally biased region" description="Basic and acidic residues" evidence="1">
    <location>
        <begin position="75"/>
        <end position="85"/>
    </location>
</feature>
<evidence type="ECO:0000256" key="1">
    <source>
        <dbReference type="SAM" id="MobiDB-lite"/>
    </source>
</evidence>
<dbReference type="EMBL" id="AMZH03016557">
    <property type="protein sequence ID" value="RRT44287.1"/>
    <property type="molecule type" value="Genomic_DNA"/>
</dbReference>
<name>A0A426XXL4_ENSVE</name>
<gene>
    <name evidence="2" type="ORF">B296_00052414</name>
</gene>
<dbReference type="AlphaFoldDB" id="A0A426XXL4"/>
<feature type="non-terminal residue" evidence="2">
    <location>
        <position position="120"/>
    </location>
</feature>
<reference evidence="2 3" key="1">
    <citation type="journal article" date="2014" name="Agronomy (Basel)">
        <title>A Draft Genome Sequence for Ensete ventricosum, the Drought-Tolerant Tree Against Hunger.</title>
        <authorList>
            <person name="Harrison J."/>
            <person name="Moore K.A."/>
            <person name="Paszkiewicz K."/>
            <person name="Jones T."/>
            <person name="Grant M."/>
            <person name="Ambacheew D."/>
            <person name="Muzemil S."/>
            <person name="Studholme D.J."/>
        </authorList>
    </citation>
    <scope>NUCLEOTIDE SEQUENCE [LARGE SCALE GENOMIC DNA]</scope>
</reference>
<sequence length="120" mass="13597">MGGTYLSVRLPAVRAVHTGPPGYRYADRPLPGSTASYWAVPPEIDRRRSISAIGGRLREKSGRLREKKGRRRRRGKEEKKEELEKKGRKKYLAPSSPAGRPRVVAALARFFSRARRKIEA</sequence>
<feature type="region of interest" description="Disordered" evidence="1">
    <location>
        <begin position="50"/>
        <end position="99"/>
    </location>
</feature>
<proteinExistence type="predicted"/>
<dbReference type="Proteomes" id="UP000287651">
    <property type="component" value="Unassembled WGS sequence"/>
</dbReference>